<evidence type="ECO:0000256" key="1">
    <source>
        <dbReference type="SAM" id="MobiDB-lite"/>
    </source>
</evidence>
<organism evidence="2 3">
    <name type="scientific">Hymenobacter luteus</name>
    <dbReference type="NCBI Taxonomy" id="1411122"/>
    <lineage>
        <taxon>Bacteria</taxon>
        <taxon>Pseudomonadati</taxon>
        <taxon>Bacteroidota</taxon>
        <taxon>Cytophagia</taxon>
        <taxon>Cytophagales</taxon>
        <taxon>Hymenobacteraceae</taxon>
        <taxon>Hymenobacter</taxon>
    </lineage>
</organism>
<reference evidence="2 3" key="1">
    <citation type="submission" date="2020-08" db="EMBL/GenBank/DDBJ databases">
        <title>Genomic Encyclopedia of Type Strains, Phase IV (KMG-IV): sequencing the most valuable type-strain genomes for metagenomic binning, comparative biology and taxonomic classification.</title>
        <authorList>
            <person name="Goeker M."/>
        </authorList>
    </citation>
    <scope>NUCLEOTIDE SEQUENCE [LARGE SCALE GENOMIC DNA]</scope>
    <source>
        <strain evidence="2 3">DSM 26718</strain>
    </source>
</reference>
<dbReference type="AlphaFoldDB" id="A0A7W9WB77"/>
<sequence length="45" mass="4686">MKPSLSNLAQVLAAQRRAQPASARKKSSAVRPESAQPAPAASTKK</sequence>
<feature type="region of interest" description="Disordered" evidence="1">
    <location>
        <begin position="1"/>
        <end position="45"/>
    </location>
</feature>
<comment type="caution">
    <text evidence="2">The sequence shown here is derived from an EMBL/GenBank/DDBJ whole genome shotgun (WGS) entry which is preliminary data.</text>
</comment>
<proteinExistence type="predicted"/>
<dbReference type="RefSeq" id="WP_183401772.1">
    <property type="nucleotide sequence ID" value="NZ_JACHGG010000001.1"/>
</dbReference>
<keyword evidence="3" id="KW-1185">Reference proteome</keyword>
<dbReference type="Proteomes" id="UP000532746">
    <property type="component" value="Unassembled WGS sequence"/>
</dbReference>
<name>A0A7W9WB77_9BACT</name>
<dbReference type="EMBL" id="JACHGG010000001">
    <property type="protein sequence ID" value="MBB6058056.1"/>
    <property type="molecule type" value="Genomic_DNA"/>
</dbReference>
<gene>
    <name evidence="2" type="ORF">HNQ93_000886</name>
</gene>
<feature type="compositionally biased region" description="Low complexity" evidence="1">
    <location>
        <begin position="8"/>
        <end position="22"/>
    </location>
</feature>
<accession>A0A7W9WB77</accession>
<evidence type="ECO:0000313" key="3">
    <source>
        <dbReference type="Proteomes" id="UP000532746"/>
    </source>
</evidence>
<evidence type="ECO:0000313" key="2">
    <source>
        <dbReference type="EMBL" id="MBB6058056.1"/>
    </source>
</evidence>
<protein>
    <submittedName>
        <fullName evidence="2">Uncharacterized protein</fullName>
    </submittedName>
</protein>